<dbReference type="Pfam" id="PF07833">
    <property type="entry name" value="Cu_amine_oxidN1"/>
    <property type="match status" value="1"/>
</dbReference>
<evidence type="ECO:0000256" key="1">
    <source>
        <dbReference type="SAM" id="SignalP"/>
    </source>
</evidence>
<evidence type="ECO:0000313" key="4">
    <source>
        <dbReference type="Proteomes" id="UP000730618"/>
    </source>
</evidence>
<proteinExistence type="predicted"/>
<gene>
    <name evidence="3" type="ORF">PAECIP111802_04136</name>
</gene>
<feature type="domain" description="Copper amine oxidase-like N-terminal" evidence="2">
    <location>
        <begin position="61"/>
        <end position="119"/>
    </location>
</feature>
<keyword evidence="1" id="KW-0732">Signal</keyword>
<feature type="signal peptide" evidence="1">
    <location>
        <begin position="1"/>
        <end position="27"/>
    </location>
</feature>
<evidence type="ECO:0000313" key="3">
    <source>
        <dbReference type="EMBL" id="CAG7648144.1"/>
    </source>
</evidence>
<accession>A0ABM8VL58</accession>
<protein>
    <recommendedName>
        <fullName evidence="2">Copper amine oxidase-like N-terminal domain-containing protein</fullName>
    </recommendedName>
</protein>
<comment type="caution">
    <text evidence="3">The sequence shown here is derived from an EMBL/GenBank/DDBJ whole genome shotgun (WGS) entry which is preliminary data.</text>
</comment>
<sequence>MNRKTIIASALVLSSVFTMGAFTGVMADSNLKEITAYINQSMNIKLQGNQFVPKDSDGNKLSPIIYNGDSYLPVRSLSQALGVSVNYDEKTSTIMLGEHEGKGEKLVKFRVGSSSTAVSSRDADILSIHGERINEGFYSLKPHDILPSTMNFRLNAKYQKLSFRVGVVGSAATIVVSDQKNKVELKKFTVSESDQLKQVEISTIGDVDYLDIHIYGTTDSKRVNFTTEKVIITDAVVY</sequence>
<reference evidence="3 4" key="1">
    <citation type="submission" date="2021-06" db="EMBL/GenBank/DDBJ databases">
        <authorList>
            <person name="Criscuolo A."/>
        </authorList>
    </citation>
    <scope>NUCLEOTIDE SEQUENCE [LARGE SCALE GENOMIC DNA]</scope>
    <source>
        <strain evidence="4">CIP 111802</strain>
    </source>
</reference>
<dbReference type="RefSeq" id="WP_218100430.1">
    <property type="nucleotide sequence ID" value="NZ_CAJVCE010000012.1"/>
</dbReference>
<feature type="chain" id="PRO_5045468801" description="Copper amine oxidase-like N-terminal domain-containing protein" evidence="1">
    <location>
        <begin position="28"/>
        <end position="238"/>
    </location>
</feature>
<name>A0ABM8VL58_9BACL</name>
<dbReference type="EMBL" id="CAJVCE010000012">
    <property type="protein sequence ID" value="CAG7648144.1"/>
    <property type="molecule type" value="Genomic_DNA"/>
</dbReference>
<keyword evidence="4" id="KW-1185">Reference proteome</keyword>
<organism evidence="3 4">
    <name type="scientific">Paenibacillus allorhizosphaerae</name>
    <dbReference type="NCBI Taxonomy" id="2849866"/>
    <lineage>
        <taxon>Bacteria</taxon>
        <taxon>Bacillati</taxon>
        <taxon>Bacillota</taxon>
        <taxon>Bacilli</taxon>
        <taxon>Bacillales</taxon>
        <taxon>Paenibacillaceae</taxon>
        <taxon>Paenibacillus</taxon>
    </lineage>
</organism>
<evidence type="ECO:0000259" key="2">
    <source>
        <dbReference type="Pfam" id="PF07833"/>
    </source>
</evidence>
<dbReference type="InterPro" id="IPR012854">
    <property type="entry name" value="Cu_amine_oxidase-like_N"/>
</dbReference>
<dbReference type="Proteomes" id="UP000730618">
    <property type="component" value="Unassembled WGS sequence"/>
</dbReference>